<feature type="transmembrane region" description="Helical" evidence="2">
    <location>
        <begin position="793"/>
        <end position="819"/>
    </location>
</feature>
<evidence type="ECO:0000256" key="1">
    <source>
        <dbReference type="ARBA" id="ARBA00022737"/>
    </source>
</evidence>
<feature type="domain" description="NACHT" evidence="3">
    <location>
        <begin position="96"/>
        <end position="244"/>
    </location>
</feature>
<keyword evidence="5" id="KW-1185">Reference proteome</keyword>
<dbReference type="SUPFAM" id="SSF52540">
    <property type="entry name" value="P-loop containing nucleoside triphosphate hydrolases"/>
    <property type="match status" value="1"/>
</dbReference>
<keyword evidence="2" id="KW-0812">Transmembrane</keyword>
<evidence type="ECO:0000256" key="2">
    <source>
        <dbReference type="SAM" id="Phobius"/>
    </source>
</evidence>
<evidence type="ECO:0000313" key="5">
    <source>
        <dbReference type="Proteomes" id="UP000076532"/>
    </source>
</evidence>
<dbReference type="InterPro" id="IPR007111">
    <property type="entry name" value="NACHT_NTPase"/>
</dbReference>
<keyword evidence="2" id="KW-0472">Membrane</keyword>
<protein>
    <recommendedName>
        <fullName evidence="3">NACHT domain-containing protein</fullName>
    </recommendedName>
</protein>
<dbReference type="Gene3D" id="3.40.50.300">
    <property type="entry name" value="P-loop containing nucleotide triphosphate hydrolases"/>
    <property type="match status" value="1"/>
</dbReference>
<evidence type="ECO:0000313" key="4">
    <source>
        <dbReference type="EMBL" id="KZP09397.1"/>
    </source>
</evidence>
<gene>
    <name evidence="4" type="ORF">FIBSPDRAFT_964012</name>
</gene>
<reference evidence="4 5" key="1">
    <citation type="journal article" date="2016" name="Mol. Biol. Evol.">
        <title>Comparative Genomics of Early-Diverging Mushroom-Forming Fungi Provides Insights into the Origins of Lignocellulose Decay Capabilities.</title>
        <authorList>
            <person name="Nagy L.G."/>
            <person name="Riley R."/>
            <person name="Tritt A."/>
            <person name="Adam C."/>
            <person name="Daum C."/>
            <person name="Floudas D."/>
            <person name="Sun H."/>
            <person name="Yadav J.S."/>
            <person name="Pangilinan J."/>
            <person name="Larsson K.H."/>
            <person name="Matsuura K."/>
            <person name="Barry K."/>
            <person name="Labutti K."/>
            <person name="Kuo R."/>
            <person name="Ohm R.A."/>
            <person name="Bhattacharya S.S."/>
            <person name="Shirouzu T."/>
            <person name="Yoshinaga Y."/>
            <person name="Martin F.M."/>
            <person name="Grigoriev I.V."/>
            <person name="Hibbett D.S."/>
        </authorList>
    </citation>
    <scope>NUCLEOTIDE SEQUENCE [LARGE SCALE GENOMIC DNA]</scope>
    <source>
        <strain evidence="4 5">CBS 109695</strain>
    </source>
</reference>
<sequence>MDNERNWQEAQNWNARTFLTVDTSAGANVTNIGGNYVSTNNHNINFGMGGIGLYPNFVVPDAGYQSNGSRSGCLEGTRGGIIAMIRNWKDQIDAMPIVWLSGPAGFGKSAISQTVAELCARDGTLIASFFFLRGAGGRSEFTRFITTLSFQITISIPETKAIIEKALQDDPTIPHQSIANQLQKLVLGPLASVTATHSSTRPLIIVIDALDECNDKRAVQDFIGILADAASAGGLPLRWLITSRREEHINQAFSGDTAGATTSRVSLEDFDAARDIEAFLKHRFSEILMHNPRLMLGISLPWPSIEEIRALVKKAERMFVFASTLVDFITDGAAPPQQKLRSVLSLHAGLDPLYVQVLGAVPDMPYFRRVLTTLMLAREQPSITVLADLLCLGVEDVLHTLNFIQSIIHVPADDITPVQLNHTSLRDFLVDGSRSYGLFIDPPSAAHFTLAADCLKHMNGTFRHDVFPDNAGSLYAMEYWVGHLQDSAVASEAFPELLRTLDDFVASEVMEVWINWLILNWKTEETQQLLTTLIDKYQGDAGCMYVNVRVSLEEDHQKGRRGCIPVRNPGNITAITKNRVGQTPHLVFSFAIERDVLSKSPGLFPNRHTHASESPSCTIFAAPSTLKMTLRRLGHKADLQRALPSELNVEDIKDVLSSGSAPAVFIPSQRVGASLLPIPQDHITHLPGYAVPSCAELVVHIQAGTDVGATPAVYNFLFFGGDLLLLGGLSDFHEQSVASLVQVEIGARLMDTKLRGMRAAFDEDGPHGTDSKARLAQDYAEPARELMVQIIPILFFCTLKAAYGLLIVLWLLAVLFPPINNMICWEKRT</sequence>
<dbReference type="AlphaFoldDB" id="A0A165YBJ5"/>
<organism evidence="4 5">
    <name type="scientific">Athelia psychrophila</name>
    <dbReference type="NCBI Taxonomy" id="1759441"/>
    <lineage>
        <taxon>Eukaryota</taxon>
        <taxon>Fungi</taxon>
        <taxon>Dikarya</taxon>
        <taxon>Basidiomycota</taxon>
        <taxon>Agaricomycotina</taxon>
        <taxon>Agaricomycetes</taxon>
        <taxon>Agaricomycetidae</taxon>
        <taxon>Atheliales</taxon>
        <taxon>Atheliaceae</taxon>
        <taxon>Athelia</taxon>
    </lineage>
</organism>
<dbReference type="InterPro" id="IPR027417">
    <property type="entry name" value="P-loop_NTPase"/>
</dbReference>
<evidence type="ECO:0000259" key="3">
    <source>
        <dbReference type="PROSITE" id="PS50837"/>
    </source>
</evidence>
<keyword evidence="2" id="KW-1133">Transmembrane helix</keyword>
<dbReference type="InterPro" id="IPR056884">
    <property type="entry name" value="NPHP3-like_N"/>
</dbReference>
<dbReference type="STRING" id="436010.A0A165YBJ5"/>
<dbReference type="PROSITE" id="PS50837">
    <property type="entry name" value="NACHT"/>
    <property type="match status" value="1"/>
</dbReference>
<dbReference type="OrthoDB" id="5967843at2759"/>
<dbReference type="EMBL" id="KV417701">
    <property type="protein sequence ID" value="KZP09397.1"/>
    <property type="molecule type" value="Genomic_DNA"/>
</dbReference>
<accession>A0A165YBJ5</accession>
<proteinExistence type="predicted"/>
<name>A0A165YBJ5_9AGAM</name>
<dbReference type="Pfam" id="PF24883">
    <property type="entry name" value="NPHP3_N"/>
    <property type="match status" value="1"/>
</dbReference>
<keyword evidence="1" id="KW-0677">Repeat</keyword>
<dbReference type="PANTHER" id="PTHR10039:SF17">
    <property type="entry name" value="FUNGAL STAND N-TERMINAL GOODBYE DOMAIN-CONTAINING PROTEIN-RELATED"/>
    <property type="match status" value="1"/>
</dbReference>
<dbReference type="PANTHER" id="PTHR10039">
    <property type="entry name" value="AMELOGENIN"/>
    <property type="match status" value="1"/>
</dbReference>
<dbReference type="Proteomes" id="UP000076532">
    <property type="component" value="Unassembled WGS sequence"/>
</dbReference>